<dbReference type="Pfam" id="PF12833">
    <property type="entry name" value="HTH_18"/>
    <property type="match status" value="1"/>
</dbReference>
<feature type="domain" description="HTH araC/xylS-type" evidence="4">
    <location>
        <begin position="227"/>
        <end position="327"/>
    </location>
</feature>
<sequence length="328" mass="36707">MMIPLRNHTLVNTAQVEQARQVISGVYCDHKLAPTGTAARREPFHAIHNFVPLGDVSLSYMAYSSEVAINPGYLQDFYLLQLPLQQSRARIATGAEDFVSENRRASLINPEDKTSMVWSGGCRQLMVQIRKSAVEEELARLTCSEVKKPLAFSPLISLDDNPRMDSWWRYVQFLVADVDQGSFMSLGPAEKQNLKQTLIGNLLYAAHHNYSQRLDEGGCTVVPRQVKRAEAYMLENLANSISIDDLVAVSGASARSLFEAFKRYRGLPPMKRLQQFRLEAAHRELQCAAAGETVTDILSRLGISQQGRFAALYKHSFGETPSQTLKRS</sequence>
<dbReference type="GO" id="GO:0043565">
    <property type="term" value="F:sequence-specific DNA binding"/>
    <property type="evidence" value="ECO:0007669"/>
    <property type="project" value="InterPro"/>
</dbReference>
<keyword evidence="2" id="KW-0238">DNA-binding</keyword>
<dbReference type="InterPro" id="IPR009057">
    <property type="entry name" value="Homeodomain-like_sf"/>
</dbReference>
<name>A0A939DG24_9GAMM</name>
<keyword evidence="1" id="KW-0805">Transcription regulation</keyword>
<dbReference type="PROSITE" id="PS00041">
    <property type="entry name" value="HTH_ARAC_FAMILY_1"/>
    <property type="match status" value="1"/>
</dbReference>
<dbReference type="InterPro" id="IPR035418">
    <property type="entry name" value="AraC-bd_2"/>
</dbReference>
<dbReference type="PANTHER" id="PTHR46796:SF12">
    <property type="entry name" value="HTH-TYPE DNA-BINDING TRANSCRIPTIONAL ACTIVATOR EUTR"/>
    <property type="match status" value="1"/>
</dbReference>
<dbReference type="GO" id="GO:0003700">
    <property type="term" value="F:DNA-binding transcription factor activity"/>
    <property type="evidence" value="ECO:0007669"/>
    <property type="project" value="InterPro"/>
</dbReference>
<dbReference type="PROSITE" id="PS01124">
    <property type="entry name" value="HTH_ARAC_FAMILY_2"/>
    <property type="match status" value="1"/>
</dbReference>
<dbReference type="SUPFAM" id="SSF46689">
    <property type="entry name" value="Homeodomain-like"/>
    <property type="match status" value="1"/>
</dbReference>
<dbReference type="RefSeq" id="WP_206560842.1">
    <property type="nucleotide sequence ID" value="NZ_JAFKCZ010000008.1"/>
</dbReference>
<reference evidence="5" key="1">
    <citation type="submission" date="2021-02" db="EMBL/GenBank/DDBJ databases">
        <title>PHA producing bacteria isolated from coastal sediment in Guangdong, Shenzhen.</title>
        <authorList>
            <person name="Zheng W."/>
            <person name="Yu S."/>
            <person name="Huang Y."/>
        </authorList>
    </citation>
    <scope>NUCLEOTIDE SEQUENCE</scope>
    <source>
        <strain evidence="5">TN14-10</strain>
    </source>
</reference>
<dbReference type="PANTHER" id="PTHR46796">
    <property type="entry name" value="HTH-TYPE TRANSCRIPTIONAL ACTIVATOR RHAS-RELATED"/>
    <property type="match status" value="1"/>
</dbReference>
<organism evidence="5 6">
    <name type="scientific">Parahaliea mediterranea</name>
    <dbReference type="NCBI Taxonomy" id="651086"/>
    <lineage>
        <taxon>Bacteria</taxon>
        <taxon>Pseudomonadati</taxon>
        <taxon>Pseudomonadota</taxon>
        <taxon>Gammaproteobacteria</taxon>
        <taxon>Cellvibrionales</taxon>
        <taxon>Halieaceae</taxon>
        <taxon>Parahaliea</taxon>
    </lineage>
</organism>
<dbReference type="SMART" id="SM00342">
    <property type="entry name" value="HTH_ARAC"/>
    <property type="match status" value="1"/>
</dbReference>
<evidence type="ECO:0000313" key="5">
    <source>
        <dbReference type="EMBL" id="MBN7797394.1"/>
    </source>
</evidence>
<keyword evidence="3" id="KW-0804">Transcription</keyword>
<dbReference type="InterPro" id="IPR018062">
    <property type="entry name" value="HTH_AraC-typ_CS"/>
</dbReference>
<dbReference type="EMBL" id="JAFKCZ010000008">
    <property type="protein sequence ID" value="MBN7797394.1"/>
    <property type="molecule type" value="Genomic_DNA"/>
</dbReference>
<evidence type="ECO:0000256" key="1">
    <source>
        <dbReference type="ARBA" id="ARBA00023015"/>
    </source>
</evidence>
<protein>
    <submittedName>
        <fullName evidence="5">AraC family transcriptional regulator</fullName>
    </submittedName>
</protein>
<dbReference type="AlphaFoldDB" id="A0A939DG24"/>
<accession>A0A939DG24</accession>
<dbReference type="Gene3D" id="1.10.10.60">
    <property type="entry name" value="Homeodomain-like"/>
    <property type="match status" value="1"/>
</dbReference>
<gene>
    <name evidence="5" type="ORF">JYP50_12370</name>
</gene>
<keyword evidence="6" id="KW-1185">Reference proteome</keyword>
<dbReference type="InterPro" id="IPR050204">
    <property type="entry name" value="AraC_XylS_family_regulators"/>
</dbReference>
<dbReference type="Proteomes" id="UP000664303">
    <property type="component" value="Unassembled WGS sequence"/>
</dbReference>
<dbReference type="Pfam" id="PF14525">
    <property type="entry name" value="AraC_binding_2"/>
    <property type="match status" value="1"/>
</dbReference>
<comment type="caution">
    <text evidence="5">The sequence shown here is derived from an EMBL/GenBank/DDBJ whole genome shotgun (WGS) entry which is preliminary data.</text>
</comment>
<evidence type="ECO:0000256" key="2">
    <source>
        <dbReference type="ARBA" id="ARBA00023125"/>
    </source>
</evidence>
<evidence type="ECO:0000313" key="6">
    <source>
        <dbReference type="Proteomes" id="UP000664303"/>
    </source>
</evidence>
<proteinExistence type="predicted"/>
<evidence type="ECO:0000259" key="4">
    <source>
        <dbReference type="PROSITE" id="PS01124"/>
    </source>
</evidence>
<dbReference type="InterPro" id="IPR018060">
    <property type="entry name" value="HTH_AraC"/>
</dbReference>
<evidence type="ECO:0000256" key="3">
    <source>
        <dbReference type="ARBA" id="ARBA00023163"/>
    </source>
</evidence>